<evidence type="ECO:0000313" key="2">
    <source>
        <dbReference type="EMBL" id="EOA82806.1"/>
    </source>
</evidence>
<proteinExistence type="predicted"/>
<keyword evidence="3" id="KW-1185">Reference proteome</keyword>
<protein>
    <submittedName>
        <fullName evidence="2">Uncharacterized protein</fullName>
    </submittedName>
</protein>
<organism evidence="2 3">
    <name type="scientific">Exserohilum turcicum (strain 28A)</name>
    <name type="common">Northern leaf blight fungus</name>
    <name type="synonym">Setosphaeria turcica</name>
    <dbReference type="NCBI Taxonomy" id="671987"/>
    <lineage>
        <taxon>Eukaryota</taxon>
        <taxon>Fungi</taxon>
        <taxon>Dikarya</taxon>
        <taxon>Ascomycota</taxon>
        <taxon>Pezizomycotina</taxon>
        <taxon>Dothideomycetes</taxon>
        <taxon>Pleosporomycetidae</taxon>
        <taxon>Pleosporales</taxon>
        <taxon>Pleosporineae</taxon>
        <taxon>Pleosporaceae</taxon>
        <taxon>Exserohilum</taxon>
    </lineage>
</organism>
<reference evidence="2 3" key="2">
    <citation type="journal article" date="2013" name="PLoS Genet.">
        <title>Comparative genome structure, secondary metabolite, and effector coding capacity across Cochliobolus pathogens.</title>
        <authorList>
            <person name="Condon B.J."/>
            <person name="Leng Y."/>
            <person name="Wu D."/>
            <person name="Bushley K.E."/>
            <person name="Ohm R.A."/>
            <person name="Otillar R."/>
            <person name="Martin J."/>
            <person name="Schackwitz W."/>
            <person name="Grimwood J."/>
            <person name="MohdZainudin N."/>
            <person name="Xue C."/>
            <person name="Wang R."/>
            <person name="Manning V.A."/>
            <person name="Dhillon B."/>
            <person name="Tu Z.J."/>
            <person name="Steffenson B.J."/>
            <person name="Salamov A."/>
            <person name="Sun H."/>
            <person name="Lowry S."/>
            <person name="LaButti K."/>
            <person name="Han J."/>
            <person name="Copeland A."/>
            <person name="Lindquist E."/>
            <person name="Barry K."/>
            <person name="Schmutz J."/>
            <person name="Baker S.E."/>
            <person name="Ciuffetti L.M."/>
            <person name="Grigoriev I.V."/>
            <person name="Zhong S."/>
            <person name="Turgeon B.G."/>
        </authorList>
    </citation>
    <scope>NUCLEOTIDE SEQUENCE [LARGE SCALE GENOMIC DNA]</scope>
    <source>
        <strain evidence="3">28A</strain>
    </source>
</reference>
<evidence type="ECO:0000313" key="3">
    <source>
        <dbReference type="Proteomes" id="UP000016935"/>
    </source>
</evidence>
<sequence length="101" mass="10831">MRALGRLPRPPPPPPTPTPTPTMPTLPTLPTLPTMPAMADFEADLNNAPMPRRICAHRLDEHMSDVASPAALCNAPRGIVRSQRATFRRQNEAAAATACAV</sequence>
<evidence type="ECO:0000256" key="1">
    <source>
        <dbReference type="SAM" id="MobiDB-lite"/>
    </source>
</evidence>
<accession>R0IC59</accession>
<feature type="compositionally biased region" description="Pro residues" evidence="1">
    <location>
        <begin position="8"/>
        <end position="24"/>
    </location>
</feature>
<name>R0IC59_EXST2</name>
<dbReference type="Proteomes" id="UP000016935">
    <property type="component" value="Unassembled WGS sequence"/>
</dbReference>
<dbReference type="AlphaFoldDB" id="R0IC59"/>
<feature type="region of interest" description="Disordered" evidence="1">
    <location>
        <begin position="1"/>
        <end position="34"/>
    </location>
</feature>
<dbReference type="GeneID" id="19403902"/>
<dbReference type="RefSeq" id="XP_008029471.1">
    <property type="nucleotide sequence ID" value="XM_008031280.1"/>
</dbReference>
<gene>
    <name evidence="2" type="ORF">SETTUDRAFT_34334</name>
</gene>
<dbReference type="EMBL" id="KB908844">
    <property type="protein sequence ID" value="EOA82806.1"/>
    <property type="molecule type" value="Genomic_DNA"/>
</dbReference>
<dbReference type="HOGENOM" id="CLU_2293446_0_0_1"/>
<reference evidence="2 3" key="1">
    <citation type="journal article" date="2012" name="PLoS Pathog.">
        <title>Diverse lifestyles and strategies of plant pathogenesis encoded in the genomes of eighteen Dothideomycetes fungi.</title>
        <authorList>
            <person name="Ohm R.A."/>
            <person name="Feau N."/>
            <person name="Henrissat B."/>
            <person name="Schoch C.L."/>
            <person name="Horwitz B.A."/>
            <person name="Barry K.W."/>
            <person name="Condon B.J."/>
            <person name="Copeland A.C."/>
            <person name="Dhillon B."/>
            <person name="Glaser F."/>
            <person name="Hesse C.N."/>
            <person name="Kosti I."/>
            <person name="LaButti K."/>
            <person name="Lindquist E.A."/>
            <person name="Lucas S."/>
            <person name="Salamov A.A."/>
            <person name="Bradshaw R.E."/>
            <person name="Ciuffetti L."/>
            <person name="Hamelin R.C."/>
            <person name="Kema G.H.J."/>
            <person name="Lawrence C."/>
            <person name="Scott J.A."/>
            <person name="Spatafora J.W."/>
            <person name="Turgeon B.G."/>
            <person name="de Wit P.J.G.M."/>
            <person name="Zhong S."/>
            <person name="Goodwin S.B."/>
            <person name="Grigoriev I.V."/>
        </authorList>
    </citation>
    <scope>NUCLEOTIDE SEQUENCE [LARGE SCALE GENOMIC DNA]</scope>
    <source>
        <strain evidence="3">28A</strain>
    </source>
</reference>
<feature type="compositionally biased region" description="Low complexity" evidence="1">
    <location>
        <begin position="25"/>
        <end position="34"/>
    </location>
</feature>